<evidence type="ECO:0000256" key="3">
    <source>
        <dbReference type="ARBA" id="ARBA00022679"/>
    </source>
</evidence>
<accession>A0A3R5WZE8</accession>
<evidence type="ECO:0000256" key="5">
    <source>
        <dbReference type="ARBA" id="ARBA00022747"/>
    </source>
</evidence>
<dbReference type="GO" id="GO:0009307">
    <property type="term" value="P:DNA restriction-modification system"/>
    <property type="evidence" value="ECO:0007669"/>
    <property type="project" value="UniProtKB-KW"/>
</dbReference>
<dbReference type="Pfam" id="PF01555">
    <property type="entry name" value="N6_N4_Mtase"/>
    <property type="match status" value="1"/>
</dbReference>
<name>A0A3R5WZE8_9CLOT</name>
<dbReference type="GO" id="GO:0003677">
    <property type="term" value="F:DNA binding"/>
    <property type="evidence" value="ECO:0007669"/>
    <property type="project" value="InterPro"/>
</dbReference>
<feature type="domain" description="DNA methylase N-4/N-6" evidence="6">
    <location>
        <begin position="105"/>
        <end position="422"/>
    </location>
</feature>
<dbReference type="GO" id="GO:0008170">
    <property type="term" value="F:N-methyltransferase activity"/>
    <property type="evidence" value="ECO:0007669"/>
    <property type="project" value="InterPro"/>
</dbReference>
<keyword evidence="8" id="KW-1185">Reference proteome</keyword>
<dbReference type="InterPro" id="IPR002295">
    <property type="entry name" value="N4/N6-MTase_EcoPI_Mod-like"/>
</dbReference>
<dbReference type="InterPro" id="IPR002941">
    <property type="entry name" value="DNA_methylase_N4/N6"/>
</dbReference>
<dbReference type="REBASE" id="295020">
    <property type="entry name" value="M.CspCT4ORF905P"/>
</dbReference>
<dbReference type="KEGG" id="cmah:C1I91_00905"/>
<evidence type="ECO:0000256" key="2">
    <source>
        <dbReference type="ARBA" id="ARBA00022603"/>
    </source>
</evidence>
<dbReference type="Gene3D" id="3.40.50.150">
    <property type="entry name" value="Vaccinia Virus protein VP39"/>
    <property type="match status" value="1"/>
</dbReference>
<dbReference type="EMBL" id="CP025746">
    <property type="protein sequence ID" value="QAA30356.1"/>
    <property type="molecule type" value="Genomic_DNA"/>
</dbReference>
<dbReference type="RefSeq" id="WP_128210807.1">
    <property type="nucleotide sequence ID" value="NZ_CP025746.1"/>
</dbReference>
<proteinExistence type="inferred from homology"/>
<dbReference type="AlphaFoldDB" id="A0A3R5WZE8"/>
<evidence type="ECO:0000256" key="4">
    <source>
        <dbReference type="ARBA" id="ARBA00022691"/>
    </source>
</evidence>
<protein>
    <submittedName>
        <fullName evidence="7">Site-specific DNA-methyltransferase</fullName>
    </submittedName>
</protein>
<sequence length="637" mass="74182">MTNISKKKREDMIYFLTQLRELHNDDASIIAFNEIQAALTEKKYGLVWEEHTERVDEELKTKIPVFTEVKEKKINLSSSEEYNFLLEGDNLHSLYLLEKTHLGMIDVIYIDPPYNTGNKDFRYDDDYVDEEDGFRHSKWLSFMSKRLWIAKSLLSKDGIIFISIDDNEQAQLKMLADTILGENNFIIEMPRQTKKSGKTTGSFSKNHDYVLVYVKENKDVFMMQEHIDDDYKNEDEFVDERGKYKLNQTLDYDSLTYSSSMDYPLEVEGEVFYPGGDYEKYIERQKGNHKRADWAWRWNKKLFDFGYDNGFIVIKRKNDGTARIYTKTYLNAKIKKDKKSNYYIDYEKKTKPMSSIELTENTYSNDRAKKDLAFFGLEDEFDYSKPVELIKTLIKCHKNKDAIVLDFFAGSGTTGQATLIANVEDGGNRKFILCTNNENGICENITYKRLHDTITKFQCSLETSELLYEASFNQTLLKNANNVLSQIDTIKKENKEKFDKVNVSFEDKKLAVYGINIQSVNDGIKANLKYFKTGYVNKFDDQDAVISDELSSYISEMVELENGIDLATDYYKLIISEDCLEDFVTDISAVKKCSKVYMSSEILLTAKQERVLKENEVEINIIPDYYFANELREVGEL</sequence>
<dbReference type="GO" id="GO:0032259">
    <property type="term" value="P:methylation"/>
    <property type="evidence" value="ECO:0007669"/>
    <property type="project" value="UniProtKB-KW"/>
</dbReference>
<dbReference type="InterPro" id="IPR002052">
    <property type="entry name" value="DNA_methylase_N6_adenine_CS"/>
</dbReference>
<organism evidence="7 8">
    <name type="scientific">Clostridium manihotivorum</name>
    <dbReference type="NCBI Taxonomy" id="2320868"/>
    <lineage>
        <taxon>Bacteria</taxon>
        <taxon>Bacillati</taxon>
        <taxon>Bacillota</taxon>
        <taxon>Clostridia</taxon>
        <taxon>Eubacteriales</taxon>
        <taxon>Clostridiaceae</taxon>
        <taxon>Clostridium</taxon>
    </lineage>
</organism>
<reference evidence="7 8" key="1">
    <citation type="submission" date="2018-01" db="EMBL/GenBank/DDBJ databases">
        <title>Genome Sequencing and Assembly of Anaerobacter polyendosporus strain CT4.</title>
        <authorList>
            <person name="Tachaapaikoon C."/>
            <person name="Sutheeworapong S."/>
            <person name="Jenjaroenpun P."/>
            <person name="Wongsurawat T."/>
            <person name="Nookeaw I."/>
            <person name="Cheawchanlertfa P."/>
            <person name="Kosugi A."/>
            <person name="Cheevadhanarak S."/>
            <person name="Ratanakhanokchai K."/>
        </authorList>
    </citation>
    <scope>NUCLEOTIDE SEQUENCE [LARGE SCALE GENOMIC DNA]</scope>
    <source>
        <strain evidence="7 8">CT4</strain>
    </source>
</reference>
<keyword evidence="5" id="KW-0680">Restriction system</keyword>
<dbReference type="SUPFAM" id="SSF53335">
    <property type="entry name" value="S-adenosyl-L-methionine-dependent methyltransferases"/>
    <property type="match status" value="1"/>
</dbReference>
<dbReference type="Proteomes" id="UP000286268">
    <property type="component" value="Chromosome"/>
</dbReference>
<gene>
    <name evidence="7" type="ORF">C1I91_00905</name>
</gene>
<comment type="similarity">
    <text evidence="1">Belongs to the N(4)/N(6)-methyltransferase family.</text>
</comment>
<dbReference type="OrthoDB" id="9800801at2"/>
<evidence type="ECO:0000313" key="7">
    <source>
        <dbReference type="EMBL" id="QAA30356.1"/>
    </source>
</evidence>
<evidence type="ECO:0000256" key="1">
    <source>
        <dbReference type="ARBA" id="ARBA00006594"/>
    </source>
</evidence>
<evidence type="ECO:0000313" key="8">
    <source>
        <dbReference type="Proteomes" id="UP000286268"/>
    </source>
</evidence>
<dbReference type="PROSITE" id="PS00092">
    <property type="entry name" value="N6_MTASE"/>
    <property type="match status" value="1"/>
</dbReference>
<dbReference type="InterPro" id="IPR029063">
    <property type="entry name" value="SAM-dependent_MTases_sf"/>
</dbReference>
<keyword evidence="3 7" id="KW-0808">Transferase</keyword>
<evidence type="ECO:0000259" key="6">
    <source>
        <dbReference type="Pfam" id="PF01555"/>
    </source>
</evidence>
<dbReference type="PRINTS" id="PR00506">
    <property type="entry name" value="D21N6MTFRASE"/>
</dbReference>
<keyword evidence="4" id="KW-0949">S-adenosyl-L-methionine</keyword>
<keyword evidence="2 7" id="KW-0489">Methyltransferase</keyword>